<dbReference type="InterPro" id="IPR010982">
    <property type="entry name" value="Lambda_DNA-bd_dom_sf"/>
</dbReference>
<evidence type="ECO:0000313" key="3">
    <source>
        <dbReference type="EMBL" id="GGX89959.1"/>
    </source>
</evidence>
<evidence type="ECO:0000259" key="2">
    <source>
        <dbReference type="PROSITE" id="PS50943"/>
    </source>
</evidence>
<evidence type="ECO:0000313" key="4">
    <source>
        <dbReference type="Proteomes" id="UP000659223"/>
    </source>
</evidence>
<dbReference type="InterPro" id="IPR043917">
    <property type="entry name" value="DUF5753"/>
</dbReference>
<proteinExistence type="predicted"/>
<organism evidence="3 4">
    <name type="scientific">Streptomyces hiroshimensis</name>
    <dbReference type="NCBI Taxonomy" id="66424"/>
    <lineage>
        <taxon>Bacteria</taxon>
        <taxon>Bacillati</taxon>
        <taxon>Actinomycetota</taxon>
        <taxon>Actinomycetes</taxon>
        <taxon>Kitasatosporales</taxon>
        <taxon>Streptomycetaceae</taxon>
        <taxon>Streptomyces</taxon>
    </lineage>
</organism>
<gene>
    <name evidence="3" type="ORF">GCM10010324_39540</name>
</gene>
<dbReference type="Gene3D" id="1.10.260.40">
    <property type="entry name" value="lambda repressor-like DNA-binding domains"/>
    <property type="match status" value="1"/>
</dbReference>
<protein>
    <submittedName>
        <fullName evidence="3">Transcriptional regulator</fullName>
    </submittedName>
</protein>
<dbReference type="CDD" id="cd00093">
    <property type="entry name" value="HTH_XRE"/>
    <property type="match status" value="1"/>
</dbReference>
<evidence type="ECO:0000256" key="1">
    <source>
        <dbReference type="SAM" id="MobiDB-lite"/>
    </source>
</evidence>
<reference evidence="4" key="1">
    <citation type="journal article" date="2019" name="Int. J. Syst. Evol. Microbiol.">
        <title>The Global Catalogue of Microorganisms (GCM) 10K type strain sequencing project: providing services to taxonomists for standard genome sequencing and annotation.</title>
        <authorList>
            <consortium name="The Broad Institute Genomics Platform"/>
            <consortium name="The Broad Institute Genome Sequencing Center for Infectious Disease"/>
            <person name="Wu L."/>
            <person name="Ma J."/>
        </authorList>
    </citation>
    <scope>NUCLEOTIDE SEQUENCE [LARGE SCALE GENOMIC DNA]</scope>
    <source>
        <strain evidence="4">JCM 4586</strain>
    </source>
</reference>
<dbReference type="Pfam" id="PF19054">
    <property type="entry name" value="DUF5753"/>
    <property type="match status" value="1"/>
</dbReference>
<dbReference type="Pfam" id="PF13560">
    <property type="entry name" value="HTH_31"/>
    <property type="match status" value="1"/>
</dbReference>
<sequence length="321" mass="35375">MTEYMYYGLVKSSPFGGPGDRDAGRLLPTSASPEQGERMPPRSTPTARQKRLGIELRKMRTAAGMTTEFAAGLLGVPRTNVPNMESGRSGISADRVRILASNYGCTDAELVEALAAMAAERGKGWWESYRGALPVSFLDIAEMEWHATRLRIALTVHLPGLLQIEDHARALFEHVVPRLPKAEIEARVAHRMDRAQVLGKANPPQVDVIVHEAALRMEFGGRDVSRRQLTHLLDASCHDNVTLRAIPFRNGGFPGAGHSVVYAEAVVPQLDVAELDCSHGPDFLDSEMQLKKYRTQLEQLETVTLAPGPSQDFIRDIVHQL</sequence>
<accession>A0ABQ2YP89</accession>
<dbReference type="EMBL" id="BMUT01000008">
    <property type="protein sequence ID" value="GGX89959.1"/>
    <property type="molecule type" value="Genomic_DNA"/>
</dbReference>
<feature type="region of interest" description="Disordered" evidence="1">
    <location>
        <begin position="17"/>
        <end position="49"/>
    </location>
</feature>
<feature type="domain" description="HTH cro/C1-type" evidence="2">
    <location>
        <begin position="56"/>
        <end position="110"/>
    </location>
</feature>
<dbReference type="RefSeq" id="WP_308433721.1">
    <property type="nucleotide sequence ID" value="NZ_BMUT01000008.1"/>
</dbReference>
<dbReference type="SUPFAM" id="SSF47413">
    <property type="entry name" value="lambda repressor-like DNA-binding domains"/>
    <property type="match status" value="1"/>
</dbReference>
<dbReference type="Proteomes" id="UP000659223">
    <property type="component" value="Unassembled WGS sequence"/>
</dbReference>
<dbReference type="InterPro" id="IPR001387">
    <property type="entry name" value="Cro/C1-type_HTH"/>
</dbReference>
<dbReference type="PROSITE" id="PS50943">
    <property type="entry name" value="HTH_CROC1"/>
    <property type="match status" value="1"/>
</dbReference>
<keyword evidence="4" id="KW-1185">Reference proteome</keyword>
<name>A0ABQ2YP89_9ACTN</name>
<comment type="caution">
    <text evidence="3">The sequence shown here is derived from an EMBL/GenBank/DDBJ whole genome shotgun (WGS) entry which is preliminary data.</text>
</comment>
<dbReference type="SMART" id="SM00530">
    <property type="entry name" value="HTH_XRE"/>
    <property type="match status" value="1"/>
</dbReference>